<evidence type="ECO:0000256" key="4">
    <source>
        <dbReference type="ARBA" id="ARBA00023136"/>
    </source>
</evidence>
<feature type="domain" description="Major facilitator superfamily (MFS) profile" evidence="7">
    <location>
        <begin position="23"/>
        <end position="476"/>
    </location>
</feature>
<feature type="transmembrane region" description="Helical" evidence="6">
    <location>
        <begin position="147"/>
        <end position="170"/>
    </location>
</feature>
<feature type="transmembrane region" description="Helical" evidence="6">
    <location>
        <begin position="23"/>
        <end position="45"/>
    </location>
</feature>
<dbReference type="InterPro" id="IPR001958">
    <property type="entry name" value="Tet-R_TetA/multi-R_MdtG-like"/>
</dbReference>
<keyword evidence="4 6" id="KW-0472">Membrane</keyword>
<evidence type="ECO:0000256" key="2">
    <source>
        <dbReference type="ARBA" id="ARBA00022692"/>
    </source>
</evidence>
<dbReference type="GO" id="GO:0005886">
    <property type="term" value="C:plasma membrane"/>
    <property type="evidence" value="ECO:0007669"/>
    <property type="project" value="UniProtKB-SubCell"/>
</dbReference>
<dbReference type="AlphaFoldDB" id="A0A7W7U8U8"/>
<feature type="transmembrane region" description="Helical" evidence="6">
    <location>
        <begin position="423"/>
        <end position="441"/>
    </location>
</feature>
<feature type="transmembrane region" description="Helical" evidence="6">
    <location>
        <begin position="57"/>
        <end position="77"/>
    </location>
</feature>
<dbReference type="InterPro" id="IPR036259">
    <property type="entry name" value="MFS_trans_sf"/>
</dbReference>
<keyword evidence="2 6" id="KW-0812">Transmembrane</keyword>
<dbReference type="PRINTS" id="PR01035">
    <property type="entry name" value="TCRTETA"/>
</dbReference>
<dbReference type="PANTHER" id="PTHR42718">
    <property type="entry name" value="MAJOR FACILITATOR SUPERFAMILY MULTIDRUG TRANSPORTER MFSC"/>
    <property type="match status" value="1"/>
</dbReference>
<evidence type="ECO:0000313" key="8">
    <source>
        <dbReference type="EMBL" id="MBB4987059.1"/>
    </source>
</evidence>
<reference evidence="8 9" key="1">
    <citation type="submission" date="2020-08" db="EMBL/GenBank/DDBJ databases">
        <title>Genomic Encyclopedia of Type Strains, Phase III (KMG-III): the genomes of soil and plant-associated and newly described type strains.</title>
        <authorList>
            <person name="Whitman W."/>
        </authorList>
    </citation>
    <scope>NUCLEOTIDE SEQUENCE [LARGE SCALE GENOMIC DNA]</scope>
    <source>
        <strain evidence="8 9">SFB5A</strain>
    </source>
</reference>
<evidence type="ECO:0000256" key="5">
    <source>
        <dbReference type="ARBA" id="ARBA00023251"/>
    </source>
</evidence>
<dbReference type="RefSeq" id="WP_184933068.1">
    <property type="nucleotide sequence ID" value="NZ_JACHJY010000016.1"/>
</dbReference>
<dbReference type="EMBL" id="JACHJY010000016">
    <property type="protein sequence ID" value="MBB4987059.1"/>
    <property type="molecule type" value="Genomic_DNA"/>
</dbReference>
<evidence type="ECO:0000259" key="7">
    <source>
        <dbReference type="PROSITE" id="PS50850"/>
    </source>
</evidence>
<dbReference type="CDD" id="cd17321">
    <property type="entry name" value="MFS_MMR_MDR_like"/>
    <property type="match status" value="1"/>
</dbReference>
<evidence type="ECO:0000313" key="9">
    <source>
        <dbReference type="Proteomes" id="UP000582643"/>
    </source>
</evidence>
<feature type="transmembrane region" description="Helical" evidence="6">
    <location>
        <begin position="114"/>
        <end position="135"/>
    </location>
</feature>
<dbReference type="Gene3D" id="1.20.1250.20">
    <property type="entry name" value="MFS general substrate transporter like domains"/>
    <property type="match status" value="1"/>
</dbReference>
<dbReference type="GO" id="GO:0022857">
    <property type="term" value="F:transmembrane transporter activity"/>
    <property type="evidence" value="ECO:0007669"/>
    <property type="project" value="InterPro"/>
</dbReference>
<feature type="transmembrane region" description="Helical" evidence="6">
    <location>
        <begin position="182"/>
        <end position="201"/>
    </location>
</feature>
<comment type="caution">
    <text evidence="8">The sequence shown here is derived from an EMBL/GenBank/DDBJ whole genome shotgun (WGS) entry which is preliminary data.</text>
</comment>
<dbReference type="InterPro" id="IPR020846">
    <property type="entry name" value="MFS_dom"/>
</dbReference>
<dbReference type="PANTHER" id="PTHR42718:SF39">
    <property type="entry name" value="ACTINORHODIN TRANSPORTER-RELATED"/>
    <property type="match status" value="1"/>
</dbReference>
<feature type="transmembrane region" description="Helical" evidence="6">
    <location>
        <begin position="347"/>
        <end position="367"/>
    </location>
</feature>
<gene>
    <name evidence="8" type="ORF">GGE06_008031</name>
</gene>
<evidence type="ECO:0000256" key="1">
    <source>
        <dbReference type="ARBA" id="ARBA00004651"/>
    </source>
</evidence>
<dbReference type="InterPro" id="IPR011701">
    <property type="entry name" value="MFS"/>
</dbReference>
<feature type="transmembrane region" description="Helical" evidence="6">
    <location>
        <begin position="379"/>
        <end position="402"/>
    </location>
</feature>
<dbReference type="SUPFAM" id="SSF103473">
    <property type="entry name" value="MFS general substrate transporter"/>
    <property type="match status" value="1"/>
</dbReference>
<feature type="transmembrane region" description="Helical" evidence="6">
    <location>
        <begin position="319"/>
        <end position="340"/>
    </location>
</feature>
<feature type="transmembrane region" description="Helical" evidence="6">
    <location>
        <begin position="213"/>
        <end position="233"/>
    </location>
</feature>
<sequence>MTTSSDSVTLTDPSGLDPARWRAAVFVLVAMALDLIDTSIVVVALPGLQRQLHAGGATLQWVVEAYTLTFALSLVTAGRIGDLLGRKRVLLTGIVVFVVASLSCGAAPNAGVLIASRAFQGFGGALVVTQGMSTFQVSFPDHERARVFGLFGALSGLSSALGPMLGGLLINADLFGLSWRPIFLINLPVGLLALAGVAGCVRDTRAPVARRLDLMGVLLVTAALLAVLFPLVQGRELGWPAWSFVLMAGSVPLAVGFALHERAKERRDGFALVPPALFERRTFTVGLALLTVFFAAVAGFFFPFTYYLQNGLGFSPFDAGLAVMPYALGAMTTSAVSPLAARRFGRVVLAAGIAVMTVGTVALLLTVRHLGSSAGTWQLAPWLLVTGLGMGLVASPLVQLVLSGVPDRDAGAASGVLNTVNQLGSAAGVAVLGVLFFGLLAGHRGFSVSFSQVLWYETGLLAAAFLLVFLLPARAARPPAPEDSGPQARPHEGDPA</sequence>
<comment type="subcellular location">
    <subcellularLocation>
        <location evidence="1">Cell membrane</location>
        <topology evidence="1">Multi-pass membrane protein</topology>
    </subcellularLocation>
</comment>
<feature type="transmembrane region" description="Helical" evidence="6">
    <location>
        <begin position="287"/>
        <end position="307"/>
    </location>
</feature>
<dbReference type="Proteomes" id="UP000582643">
    <property type="component" value="Unassembled WGS sequence"/>
</dbReference>
<dbReference type="Pfam" id="PF07690">
    <property type="entry name" value="MFS_1"/>
    <property type="match status" value="1"/>
</dbReference>
<feature type="transmembrane region" description="Helical" evidence="6">
    <location>
        <begin position="239"/>
        <end position="259"/>
    </location>
</feature>
<keyword evidence="9" id="KW-1185">Reference proteome</keyword>
<organism evidence="8 9">
    <name type="scientific">Streptomyces nymphaeiformis</name>
    <dbReference type="NCBI Taxonomy" id="2663842"/>
    <lineage>
        <taxon>Bacteria</taxon>
        <taxon>Bacillati</taxon>
        <taxon>Actinomycetota</taxon>
        <taxon>Actinomycetes</taxon>
        <taxon>Kitasatosporales</taxon>
        <taxon>Streptomycetaceae</taxon>
        <taxon>Streptomyces</taxon>
    </lineage>
</organism>
<feature type="transmembrane region" description="Helical" evidence="6">
    <location>
        <begin position="89"/>
        <end position="108"/>
    </location>
</feature>
<name>A0A7W7U8U8_9ACTN</name>
<keyword evidence="3 6" id="KW-1133">Transmembrane helix</keyword>
<keyword evidence="5" id="KW-0046">Antibiotic resistance</keyword>
<dbReference type="PROSITE" id="PS50850">
    <property type="entry name" value="MFS"/>
    <property type="match status" value="1"/>
</dbReference>
<evidence type="ECO:0000256" key="3">
    <source>
        <dbReference type="ARBA" id="ARBA00022989"/>
    </source>
</evidence>
<dbReference type="GO" id="GO:0046677">
    <property type="term" value="P:response to antibiotic"/>
    <property type="evidence" value="ECO:0007669"/>
    <property type="project" value="UniProtKB-KW"/>
</dbReference>
<dbReference type="Gene3D" id="1.20.1720.10">
    <property type="entry name" value="Multidrug resistance protein D"/>
    <property type="match status" value="1"/>
</dbReference>
<evidence type="ECO:0000256" key="6">
    <source>
        <dbReference type="SAM" id="Phobius"/>
    </source>
</evidence>
<protein>
    <submittedName>
        <fullName evidence="8">EmrB/QacA subfamily drug resistance transporter</fullName>
    </submittedName>
</protein>
<proteinExistence type="predicted"/>
<feature type="transmembrane region" description="Helical" evidence="6">
    <location>
        <begin position="453"/>
        <end position="471"/>
    </location>
</feature>
<accession>A0A7W7U8U8</accession>